<sequence length="288" mass="32522">ERQESCSLLRYEPVQLAFKSVELEGCSKDKAPILFLHGMAVSKEQWGDIPEAVAKATNRKVFAVDSRNHGESPWSDVFNFDCNVDDLLSFMDSIGASKAIIVGHSMGGITSMNVALRAPERVEKLVVVDTNCRKLSQKLTKILLYYLSSLKAAVEKVPIDVDEDTAKKKIFENLFQEFYMLAKLEDSSFHIQLKRSSEGRWTFKSSIGLFMKAFMNHGELMTEPMGEYEGPTCFIYGKHSPYLVGQDEKNNRRFFPNAKMVGIDNATHSVHSDCPREFIDALLNFLQA</sequence>
<reference evidence="13 14" key="1">
    <citation type="submission" date="2024-04" db="EMBL/GenBank/DDBJ databases">
        <authorList>
            <person name="Rising A."/>
            <person name="Reimegard J."/>
            <person name="Sonavane S."/>
            <person name="Akerstrom W."/>
            <person name="Nylinder S."/>
            <person name="Hedman E."/>
            <person name="Kallberg Y."/>
        </authorList>
    </citation>
    <scope>NUCLEOTIDE SEQUENCE [LARGE SCALE GENOMIC DNA]</scope>
</reference>
<dbReference type="Pfam" id="PF00561">
    <property type="entry name" value="Abhydrolase_1"/>
    <property type="match status" value="1"/>
</dbReference>
<dbReference type="PRINTS" id="PR00111">
    <property type="entry name" value="ABHYDROLASE"/>
</dbReference>
<gene>
    <name evidence="13" type="ORF">LARSCL_LOCUS9787</name>
</gene>
<dbReference type="InterPro" id="IPR000073">
    <property type="entry name" value="AB_hydrolase_1"/>
</dbReference>
<dbReference type="EMBL" id="CAXIEN010000112">
    <property type="protein sequence ID" value="CAL1278457.1"/>
    <property type="molecule type" value="Genomic_DNA"/>
</dbReference>
<dbReference type="EC" id="3.1.1.116" evidence="3"/>
<evidence type="ECO:0000313" key="14">
    <source>
        <dbReference type="Proteomes" id="UP001497382"/>
    </source>
</evidence>
<evidence type="ECO:0000256" key="6">
    <source>
        <dbReference type="ARBA" id="ARBA00043742"/>
    </source>
</evidence>
<dbReference type="SUPFAM" id="SSF53474">
    <property type="entry name" value="alpha/beta-Hydrolases"/>
    <property type="match status" value="1"/>
</dbReference>
<feature type="domain" description="AB hydrolase-1" evidence="12">
    <location>
        <begin position="32"/>
        <end position="272"/>
    </location>
</feature>
<name>A0AAV2A323_9ARAC</name>
<comment type="catalytic activity">
    <reaction evidence="9">
        <text>1,2-didecanoylglycerol + H2O = decanoylglycerol + decanoate + H(+)</text>
        <dbReference type="Rhea" id="RHEA:48596"/>
        <dbReference type="ChEBI" id="CHEBI:11152"/>
        <dbReference type="ChEBI" id="CHEBI:15377"/>
        <dbReference type="ChEBI" id="CHEBI:15378"/>
        <dbReference type="ChEBI" id="CHEBI:27689"/>
        <dbReference type="ChEBI" id="CHEBI:90605"/>
    </reaction>
</comment>
<evidence type="ECO:0000313" key="13">
    <source>
        <dbReference type="EMBL" id="CAL1278457.1"/>
    </source>
</evidence>
<evidence type="ECO:0000256" key="2">
    <source>
        <dbReference type="ARBA" id="ARBA00022801"/>
    </source>
</evidence>
<dbReference type="Proteomes" id="UP001497382">
    <property type="component" value="Unassembled WGS sequence"/>
</dbReference>
<evidence type="ECO:0000256" key="9">
    <source>
        <dbReference type="ARBA" id="ARBA00048504"/>
    </source>
</evidence>
<accession>A0AAV2A323</accession>
<dbReference type="GO" id="GO:0016787">
    <property type="term" value="F:hydrolase activity"/>
    <property type="evidence" value="ECO:0007669"/>
    <property type="project" value="UniProtKB-KW"/>
</dbReference>
<evidence type="ECO:0000259" key="12">
    <source>
        <dbReference type="Pfam" id="PF00561"/>
    </source>
</evidence>
<comment type="catalytic activity">
    <reaction evidence="5">
        <text>a 1,2-diacyl-sn-glycerol + H2O = a 2-acylglycerol + a fatty acid + H(+)</text>
        <dbReference type="Rhea" id="RHEA:33275"/>
        <dbReference type="ChEBI" id="CHEBI:15377"/>
        <dbReference type="ChEBI" id="CHEBI:15378"/>
        <dbReference type="ChEBI" id="CHEBI:17389"/>
        <dbReference type="ChEBI" id="CHEBI:17815"/>
        <dbReference type="ChEBI" id="CHEBI:28868"/>
        <dbReference type="EC" id="3.1.1.116"/>
    </reaction>
</comment>
<comment type="catalytic activity">
    <reaction evidence="11">
        <text>1-octadecanoyl-2-(5Z,8Z,11Z,14Z-eicosatetraenoyl)-sn-glycerol + H2O = 2-(5Z,8Z,11Z,14Z-eicosatetraenoyl)-glycerol + octadecanoate + H(+)</text>
        <dbReference type="Rhea" id="RHEA:38507"/>
        <dbReference type="ChEBI" id="CHEBI:15377"/>
        <dbReference type="ChEBI" id="CHEBI:15378"/>
        <dbReference type="ChEBI" id="CHEBI:25629"/>
        <dbReference type="ChEBI" id="CHEBI:52392"/>
        <dbReference type="ChEBI" id="CHEBI:75728"/>
    </reaction>
</comment>
<evidence type="ECO:0000256" key="11">
    <source>
        <dbReference type="ARBA" id="ARBA00048919"/>
    </source>
</evidence>
<evidence type="ECO:0000256" key="5">
    <source>
        <dbReference type="ARBA" id="ARBA00043667"/>
    </source>
</evidence>
<evidence type="ECO:0000256" key="8">
    <source>
        <dbReference type="ARBA" id="ARBA00048283"/>
    </source>
</evidence>
<feature type="non-terminal residue" evidence="13">
    <location>
        <position position="1"/>
    </location>
</feature>
<keyword evidence="2" id="KW-0378">Hydrolase</keyword>
<dbReference type="PANTHER" id="PTHR46118:SF4">
    <property type="entry name" value="PROTEIN ABHD11"/>
    <property type="match status" value="1"/>
</dbReference>
<evidence type="ECO:0000256" key="10">
    <source>
        <dbReference type="ARBA" id="ARBA00048513"/>
    </source>
</evidence>
<dbReference type="AlphaFoldDB" id="A0AAV2A323"/>
<evidence type="ECO:0000256" key="7">
    <source>
        <dbReference type="ARBA" id="ARBA00044064"/>
    </source>
</evidence>
<comment type="catalytic activity">
    <reaction evidence="10">
        <text>1-octadecanoyl-2-(9Z-octadecenoyl)-sn-glycerol + H2O = 2-(9Z-octadecenoyl)-glycerol + octadecanoate + H(+)</text>
        <dbReference type="Rhea" id="RHEA:77103"/>
        <dbReference type="ChEBI" id="CHEBI:15377"/>
        <dbReference type="ChEBI" id="CHEBI:15378"/>
        <dbReference type="ChEBI" id="CHEBI:25629"/>
        <dbReference type="ChEBI" id="CHEBI:73990"/>
        <dbReference type="ChEBI" id="CHEBI:75468"/>
    </reaction>
</comment>
<keyword evidence="14" id="KW-1185">Reference proteome</keyword>
<dbReference type="Gene3D" id="3.40.50.1820">
    <property type="entry name" value="alpha/beta hydrolase"/>
    <property type="match status" value="1"/>
</dbReference>
<evidence type="ECO:0000256" key="4">
    <source>
        <dbReference type="ARBA" id="ARBA00042703"/>
    </source>
</evidence>
<comment type="caution">
    <text evidence="13">The sequence shown here is derived from an EMBL/GenBank/DDBJ whole genome shotgun (WGS) entry which is preliminary data.</text>
</comment>
<comment type="catalytic activity">
    <reaction evidence="8">
        <text>1-octadecanoyl-2-(4Z,7Z,10Z,13Z,16Z,19Z-docosahexaenoyl)-sn-glycerol + H2O = 2-(4Z,7Z,10Z,13Z,16Z,19Z-docosahexaenoyl)-glycerol + octadecanoate + H(+)</text>
        <dbReference type="Rhea" id="RHEA:77107"/>
        <dbReference type="ChEBI" id="CHEBI:15377"/>
        <dbReference type="ChEBI" id="CHEBI:15378"/>
        <dbReference type="ChEBI" id="CHEBI:25629"/>
        <dbReference type="ChEBI" id="CHEBI:77129"/>
        <dbReference type="ChEBI" id="CHEBI:186738"/>
    </reaction>
</comment>
<protein>
    <recommendedName>
        <fullName evidence="7">sn-1-specific diacylglycerol lipase ABHD11</fullName>
        <ecNumber evidence="3">3.1.1.116</ecNumber>
    </recommendedName>
    <alternativeName>
        <fullName evidence="4">Alpha/beta hydrolase domain-containing protein 11</fullName>
    </alternativeName>
</protein>
<comment type="similarity">
    <text evidence="1">Belongs to the AB hydrolase superfamily.</text>
</comment>
<organism evidence="13 14">
    <name type="scientific">Larinioides sclopetarius</name>
    <dbReference type="NCBI Taxonomy" id="280406"/>
    <lineage>
        <taxon>Eukaryota</taxon>
        <taxon>Metazoa</taxon>
        <taxon>Ecdysozoa</taxon>
        <taxon>Arthropoda</taxon>
        <taxon>Chelicerata</taxon>
        <taxon>Arachnida</taxon>
        <taxon>Araneae</taxon>
        <taxon>Araneomorphae</taxon>
        <taxon>Entelegynae</taxon>
        <taxon>Araneoidea</taxon>
        <taxon>Araneidae</taxon>
        <taxon>Larinioides</taxon>
    </lineage>
</organism>
<comment type="catalytic activity">
    <reaction evidence="6">
        <text>a 1,3-diacyl-sn-glycerol + H2O = a 1-acyl-sn-glycerol + a fatty acid + H(+)</text>
        <dbReference type="Rhea" id="RHEA:38503"/>
        <dbReference type="ChEBI" id="CHEBI:15377"/>
        <dbReference type="ChEBI" id="CHEBI:15378"/>
        <dbReference type="ChEBI" id="CHEBI:28868"/>
        <dbReference type="ChEBI" id="CHEBI:64683"/>
        <dbReference type="ChEBI" id="CHEBI:77272"/>
    </reaction>
</comment>
<evidence type="ECO:0000256" key="1">
    <source>
        <dbReference type="ARBA" id="ARBA00008645"/>
    </source>
</evidence>
<dbReference type="InterPro" id="IPR029058">
    <property type="entry name" value="AB_hydrolase_fold"/>
</dbReference>
<dbReference type="PANTHER" id="PTHR46118">
    <property type="entry name" value="PROTEIN ABHD11"/>
    <property type="match status" value="1"/>
</dbReference>
<proteinExistence type="inferred from homology"/>
<evidence type="ECO:0000256" key="3">
    <source>
        <dbReference type="ARBA" id="ARBA00026104"/>
    </source>
</evidence>